<comment type="caution">
    <text evidence="1">The sequence shown here is derived from an EMBL/GenBank/DDBJ whole genome shotgun (WGS) entry which is preliminary data.</text>
</comment>
<name>A0ACC2VY92_9TREE</name>
<accession>A0ACC2VY92</accession>
<dbReference type="EMBL" id="JASBWR010000042">
    <property type="protein sequence ID" value="KAJ9104106.1"/>
    <property type="molecule type" value="Genomic_DNA"/>
</dbReference>
<dbReference type="Proteomes" id="UP001241377">
    <property type="component" value="Unassembled WGS sequence"/>
</dbReference>
<organism evidence="1 2">
    <name type="scientific">Naganishia cerealis</name>
    <dbReference type="NCBI Taxonomy" id="610337"/>
    <lineage>
        <taxon>Eukaryota</taxon>
        <taxon>Fungi</taxon>
        <taxon>Dikarya</taxon>
        <taxon>Basidiomycota</taxon>
        <taxon>Agaricomycotina</taxon>
        <taxon>Tremellomycetes</taxon>
        <taxon>Filobasidiales</taxon>
        <taxon>Filobasidiaceae</taxon>
        <taxon>Naganishia</taxon>
    </lineage>
</organism>
<proteinExistence type="predicted"/>
<gene>
    <name evidence="1" type="ORF">QFC19_004090</name>
</gene>
<keyword evidence="2" id="KW-1185">Reference proteome</keyword>
<reference evidence="1" key="1">
    <citation type="submission" date="2023-04" db="EMBL/GenBank/DDBJ databases">
        <title>Draft Genome sequencing of Naganishia species isolated from polar environments using Oxford Nanopore Technology.</title>
        <authorList>
            <person name="Leo P."/>
            <person name="Venkateswaran K."/>
        </authorList>
    </citation>
    <scope>NUCLEOTIDE SEQUENCE</scope>
    <source>
        <strain evidence="1">MNA-CCFEE 5261</strain>
    </source>
</reference>
<evidence type="ECO:0000313" key="1">
    <source>
        <dbReference type="EMBL" id="KAJ9104106.1"/>
    </source>
</evidence>
<protein>
    <submittedName>
        <fullName evidence="1">Uncharacterized protein</fullName>
    </submittedName>
</protein>
<evidence type="ECO:0000313" key="2">
    <source>
        <dbReference type="Proteomes" id="UP001241377"/>
    </source>
</evidence>
<sequence length="933" mass="101160">MAMESSPQREMPLSMFGPGGRRGTLNQDSIEEEAHMGEDEAEVVDGDVQSSVKRRIRRWAMDTMQQRADDLSTESTSFLDGMDAQMGLTARTSSDSPDESLHPPDLSSHPSGETVNTITTDSSGAMLMGIESSPTPLHGVKRELVAYPRPTQQGQIGLGIFAPKEETQECSLIQQLKRGKRNMVVQVLQGDPTSKDLGKSPTPAPSLSRFSFSKSHSSPIVPTLNSISFGSGSGEDDRMRKPSLTESTTSSIWQNTLPTRGTLDENDTHSRKTSSKLSFSSIKGLTKKASPLLEYRPQFTPPPVRPTISPQLNGPDGPPSPFEASSESTNSRCNSFLRELQASTSRPPIARRTTAPAKSSPKESNDLPPLPANASSNVLGHMQSQLPHQLVGTPVHVFDSERPSPAAFMSTGLIKKGSGFNSKRAGSEHSLPSSAVNSSGSLSNAFERTKATNMLVDSPLHSAPDTPIKYPVHHGSNPLVSSHKQCLPPLKFGNNASTAPIKPTSLGICTNPSPESDDAESKDDQSSLPTGESNGTISGNSIRFPVGAIVKLDFSTITPSPPAPNARHYPFASSSNLPKIEIANSPTSPLKKSGILARLPKHRALARVSNPLLSAAYKLGEQQANLRAMTFVTPSADSKHKLKIARRVSTSSLGGSDSRFERDFVMLGPIGVGEFSTVWKVREKRNGTVWAVKRGKPYVGEKDRTRQLEEVAILSTLAAVPHPNILQFQEAWEEKRQLHIRTALADCGDFATYVQSISDDGGLDEGRSWKVLHELSEGLRHIHSLGILHLDLKPANILIDQSGMLQISDFGLSIRLASLTPDGYPVVPEGDVFNVREGDREYLSPEMLEGVYGTFSDVFSLGATMLEVAFNIVLPSNEWEEWSRQRARDNELSPETTKVESHFIETIDGVRLHGPAKPALVQEDPGFLDKLLA</sequence>